<reference evidence="4" key="1">
    <citation type="journal article" date="2020" name="BMC Genomics">
        <title>Correction to: Identification and distribution of gene clusters required for synthesis of sphingolipid metabolism inhibitors in diverse species of the filamentous fungus Fusarium.</title>
        <authorList>
            <person name="Kim H.S."/>
            <person name="Lohmar J.M."/>
            <person name="Busman M."/>
            <person name="Brown D.W."/>
            <person name="Naumann T.A."/>
            <person name="Divon H.H."/>
            <person name="Lysoe E."/>
            <person name="Uhlig S."/>
            <person name="Proctor R.H."/>
        </authorList>
    </citation>
    <scope>NUCLEOTIDE SEQUENCE</scope>
    <source>
        <strain evidence="4">NRRL 22465</strain>
    </source>
</reference>
<keyword evidence="2" id="KW-1133">Transmembrane helix</keyword>
<feature type="compositionally biased region" description="Low complexity" evidence="1">
    <location>
        <begin position="488"/>
        <end position="499"/>
    </location>
</feature>
<sequence length="768" mass="76054">MRFSNMVPALGAFASLAEAVPTFPLGVGADLTTDLTTVFPGSGKFAKGTSCSIANSWENEILFEGVCAPETDTSLAITLGLNLPSAQISGDIGFQCGSSFLEEPKIRVSLGGIKAYVEVDLSVSAAIEQSVELFASSMLEVAVPGLEVDLGAAVALDLVVACDAAIDLSAGIYISFAESAYVDISLLTKTVIGVSLEGLVTKALPIGVGAEVDLASGIDIELGLRLRSELSIEAGVELPILGVSADAGFGAAIWVNLFHYSATISAGADAGAGAGAGAGVGVGVGLGLEVVGEFACKIGIAIDTDFDVDHALEFSLVPEISISVGKGAKSTITQKDRGVCGDFIDHFKNPRVVKGPTISPSGLISASGALTAPASSSVIVSVPAVTASLGLSGSPDASATSGSSGLPESSQSLASSHPGASASTDLPHSSASSDISSTTGASVSSEMSKASSSADPSATGGIPVIPISKGNGTVFSTLTGSAGEKPSSTDATASASTTGDADAVITSAASGSATPDASGMITTTIRETHVYTITSCAASVTNCPAGHTKEIVYSTVVEKVTVCPATSTATAGHGNPSSGSDSATEPATGPPTGSATEPASKSHTDSGSSPFTSSPVYANTTVSMKTLTETLTTLAPSTDLSTSTLVRPTTLPPTEATITISTTYCPSSETAGETDTTPQAHNTFSSVRVSASGSGYDSVPTANAVPSGPVAVETSQDTPPAYDVPVNGTQATVPAQPTPTGPQVVSGAGIFAAGGYMMLLPLAVSLIL</sequence>
<evidence type="ECO:0000256" key="2">
    <source>
        <dbReference type="SAM" id="Phobius"/>
    </source>
</evidence>
<evidence type="ECO:0000313" key="4">
    <source>
        <dbReference type="EMBL" id="KAF4980210.1"/>
    </source>
</evidence>
<protein>
    <recommendedName>
        <fullName evidence="6">Cell wall protein</fullName>
    </recommendedName>
</protein>
<keyword evidence="2" id="KW-0472">Membrane</keyword>
<evidence type="ECO:0008006" key="6">
    <source>
        <dbReference type="Google" id="ProtNLM"/>
    </source>
</evidence>
<evidence type="ECO:0000256" key="1">
    <source>
        <dbReference type="SAM" id="MobiDB-lite"/>
    </source>
</evidence>
<keyword evidence="3" id="KW-0732">Signal</keyword>
<reference evidence="4" key="2">
    <citation type="submission" date="2020-05" db="EMBL/GenBank/DDBJ databases">
        <authorList>
            <person name="Kim H.-S."/>
            <person name="Proctor R.H."/>
            <person name="Brown D.W."/>
        </authorList>
    </citation>
    <scope>NUCLEOTIDE SEQUENCE</scope>
    <source>
        <strain evidence="4">NRRL 22465</strain>
    </source>
</reference>
<feature type="chain" id="PRO_5034643987" description="Cell wall protein" evidence="3">
    <location>
        <begin position="20"/>
        <end position="768"/>
    </location>
</feature>
<dbReference type="Proteomes" id="UP000635477">
    <property type="component" value="Unassembled WGS sequence"/>
</dbReference>
<feature type="transmembrane region" description="Helical" evidence="2">
    <location>
        <begin position="744"/>
        <end position="767"/>
    </location>
</feature>
<proteinExistence type="predicted"/>
<dbReference type="OrthoDB" id="5102830at2759"/>
<evidence type="ECO:0000313" key="5">
    <source>
        <dbReference type="Proteomes" id="UP000635477"/>
    </source>
</evidence>
<name>A0A8H4XLH7_9HYPO</name>
<comment type="caution">
    <text evidence="4">The sequence shown here is derived from an EMBL/GenBank/DDBJ whole genome shotgun (WGS) entry which is preliminary data.</text>
</comment>
<feature type="region of interest" description="Disordered" evidence="1">
    <location>
        <begin position="567"/>
        <end position="616"/>
    </location>
</feature>
<feature type="signal peptide" evidence="3">
    <location>
        <begin position="1"/>
        <end position="19"/>
    </location>
</feature>
<evidence type="ECO:0000256" key="3">
    <source>
        <dbReference type="SAM" id="SignalP"/>
    </source>
</evidence>
<dbReference type="AlphaFoldDB" id="A0A8H4XLH7"/>
<feature type="compositionally biased region" description="Polar residues" evidence="1">
    <location>
        <begin position="470"/>
        <end position="480"/>
    </location>
</feature>
<feature type="region of interest" description="Disordered" evidence="1">
    <location>
        <begin position="391"/>
        <end position="499"/>
    </location>
</feature>
<feature type="compositionally biased region" description="Low complexity" evidence="1">
    <location>
        <begin position="429"/>
        <end position="458"/>
    </location>
</feature>
<gene>
    <name evidence="4" type="ORF">FZEAL_3721</name>
</gene>
<organism evidence="4 5">
    <name type="scientific">Fusarium zealandicum</name>
    <dbReference type="NCBI Taxonomy" id="1053134"/>
    <lineage>
        <taxon>Eukaryota</taxon>
        <taxon>Fungi</taxon>
        <taxon>Dikarya</taxon>
        <taxon>Ascomycota</taxon>
        <taxon>Pezizomycotina</taxon>
        <taxon>Sordariomycetes</taxon>
        <taxon>Hypocreomycetidae</taxon>
        <taxon>Hypocreales</taxon>
        <taxon>Nectriaceae</taxon>
        <taxon>Fusarium</taxon>
        <taxon>Fusarium staphyleae species complex</taxon>
    </lineage>
</organism>
<keyword evidence="5" id="KW-1185">Reference proteome</keyword>
<feature type="compositionally biased region" description="Low complexity" evidence="1">
    <location>
        <begin position="398"/>
        <end position="416"/>
    </location>
</feature>
<accession>A0A8H4XLH7</accession>
<dbReference type="EMBL" id="JABEYC010000248">
    <property type="protein sequence ID" value="KAF4980210.1"/>
    <property type="molecule type" value="Genomic_DNA"/>
</dbReference>
<keyword evidence="2" id="KW-0812">Transmembrane</keyword>